<reference evidence="2 3" key="1">
    <citation type="journal article" date="2018" name="Nat. Ecol. Evol.">
        <title>Pezizomycetes genomes reveal the molecular basis of ectomycorrhizal truffle lifestyle.</title>
        <authorList>
            <person name="Murat C."/>
            <person name="Payen T."/>
            <person name="Noel B."/>
            <person name="Kuo A."/>
            <person name="Morin E."/>
            <person name="Chen J."/>
            <person name="Kohler A."/>
            <person name="Krizsan K."/>
            <person name="Balestrini R."/>
            <person name="Da Silva C."/>
            <person name="Montanini B."/>
            <person name="Hainaut M."/>
            <person name="Levati E."/>
            <person name="Barry K.W."/>
            <person name="Belfiori B."/>
            <person name="Cichocki N."/>
            <person name="Clum A."/>
            <person name="Dockter R.B."/>
            <person name="Fauchery L."/>
            <person name="Guy J."/>
            <person name="Iotti M."/>
            <person name="Le Tacon F."/>
            <person name="Lindquist E.A."/>
            <person name="Lipzen A."/>
            <person name="Malagnac F."/>
            <person name="Mello A."/>
            <person name="Molinier V."/>
            <person name="Miyauchi S."/>
            <person name="Poulain J."/>
            <person name="Riccioni C."/>
            <person name="Rubini A."/>
            <person name="Sitrit Y."/>
            <person name="Splivallo R."/>
            <person name="Traeger S."/>
            <person name="Wang M."/>
            <person name="Zifcakova L."/>
            <person name="Wipf D."/>
            <person name="Zambonelli A."/>
            <person name="Paolocci F."/>
            <person name="Nowrousian M."/>
            <person name="Ottonello S."/>
            <person name="Baldrian P."/>
            <person name="Spatafora J.W."/>
            <person name="Henrissat B."/>
            <person name="Nagy L.G."/>
            <person name="Aury J.M."/>
            <person name="Wincker P."/>
            <person name="Grigoriev I.V."/>
            <person name="Bonfante P."/>
            <person name="Martin F.M."/>
        </authorList>
    </citation>
    <scope>NUCLEOTIDE SEQUENCE [LARGE SCALE GENOMIC DNA]</scope>
    <source>
        <strain evidence="2 3">RN42</strain>
    </source>
</reference>
<dbReference type="OrthoDB" id="5579281at2759"/>
<evidence type="ECO:0000313" key="3">
    <source>
        <dbReference type="Proteomes" id="UP000275078"/>
    </source>
</evidence>
<proteinExistence type="predicted"/>
<evidence type="ECO:0000259" key="1">
    <source>
        <dbReference type="SMART" id="SM00233"/>
    </source>
</evidence>
<dbReference type="InterPro" id="IPR001849">
    <property type="entry name" value="PH_domain"/>
</dbReference>
<dbReference type="SMART" id="SM00233">
    <property type="entry name" value="PH"/>
    <property type="match status" value="2"/>
</dbReference>
<accession>A0A3N4I145</accession>
<evidence type="ECO:0000313" key="2">
    <source>
        <dbReference type="EMBL" id="RPA79096.1"/>
    </source>
</evidence>
<dbReference type="SUPFAM" id="SSF50729">
    <property type="entry name" value="PH domain-like"/>
    <property type="match status" value="1"/>
</dbReference>
<feature type="domain" description="PH" evidence="1">
    <location>
        <begin position="320"/>
        <end position="519"/>
    </location>
</feature>
<dbReference type="InterPro" id="IPR040345">
    <property type="entry name" value="Mug56/Spo71"/>
</dbReference>
<keyword evidence="3" id="KW-1185">Reference proteome</keyword>
<dbReference type="GO" id="GO:0005628">
    <property type="term" value="C:prospore membrane"/>
    <property type="evidence" value="ECO:0007669"/>
    <property type="project" value="TreeGrafter"/>
</dbReference>
<organism evidence="2 3">
    <name type="scientific">Ascobolus immersus RN42</name>
    <dbReference type="NCBI Taxonomy" id="1160509"/>
    <lineage>
        <taxon>Eukaryota</taxon>
        <taxon>Fungi</taxon>
        <taxon>Dikarya</taxon>
        <taxon>Ascomycota</taxon>
        <taxon>Pezizomycotina</taxon>
        <taxon>Pezizomycetes</taxon>
        <taxon>Pezizales</taxon>
        <taxon>Ascobolaceae</taxon>
        <taxon>Ascobolus</taxon>
    </lineage>
</organism>
<sequence>MVRFNTHGDEAGPPIVTEPVALKKRRSLRKANKHTQGEILKISKMLIRIEVTRADLTDDFDENEAAALQTRVLEKWKEYVVVCRDAGDQEEDVEVKLQLYSNRKIPAKDTKGSWMVLGGGPAKEIMLNRRNTRVNMYSTLDKTLVIYHPHKLGNVFYVLRPDNMAKSVEWYTFLQDRLGVTRPESLDVSVPDLNLVLRLDRPFKELKREVTAVEDDEGGDEEVVVTKVLDHAARSLIVRSLALLKEGSEWTEVLNYWQRNERMGLAWRRYDRIEWIFGENETKMYGTLAMQKTHELELRPKVHYPTEVQLEGKEVLEEPPPIEGFLVRLSTATGKSTRFGRIFFRRHYFYSQNHLLFFCKPAAAIPPPPPHLVSAEEMPEAEEIAEKTPLIYAVTPYALDEEGEIPWLSSTSSKEVHEKDHAAFTEGQRNVRNAIAADGFIDIRKIKMIKLVLKTQLGDTAEAVEEEGGWTGEDPHPDHIEDNLFDIILTNGLTLRLQAFNSATRDEWMTRLKALSLYWSARSLADSRELMSVRASNLRLHGCDEQSEYLLSQASRKWEVHNSLASPLLHTFCGISSCRTITHAGPLYLKARKHSTFRKVHAVLVHGNLLLYEANYRHPLSGVALPALAQMKHSTHPLQHVYLLSNLLTSASLLPSTTGGSATTTTTAGKPYTPRVYDDGVTSSDTDEQLAFCLWVAPQRVLVGDGKGGVKRVGALGREGSVKIFKARTRAERDMWVGALAVEIERGRGEEEWGIKGAEEDGMGMQRADTGIGGGGEEI</sequence>
<dbReference type="InterPro" id="IPR039486">
    <property type="entry name" value="Mug56/Spo71_PH"/>
</dbReference>
<dbReference type="Proteomes" id="UP000275078">
    <property type="component" value="Unassembled WGS sequence"/>
</dbReference>
<dbReference type="GO" id="GO:1902657">
    <property type="term" value="P:protein localization to prospore membrane"/>
    <property type="evidence" value="ECO:0007669"/>
    <property type="project" value="InterPro"/>
</dbReference>
<dbReference type="PANTHER" id="PTHR28076:SF1">
    <property type="entry name" value="PROSPORE MEMBRANE ADAPTER PROTEIN SPO71"/>
    <property type="match status" value="1"/>
</dbReference>
<dbReference type="EMBL" id="ML119703">
    <property type="protein sequence ID" value="RPA79096.1"/>
    <property type="molecule type" value="Genomic_DNA"/>
</dbReference>
<dbReference type="PANTHER" id="PTHR28076">
    <property type="entry name" value="SPORULATION-SPECIFIC PROTEIN 71"/>
    <property type="match status" value="1"/>
</dbReference>
<gene>
    <name evidence="2" type="ORF">BJ508DRAFT_211467</name>
</gene>
<dbReference type="Pfam" id="PF23207">
    <property type="entry name" value="PH_SPO71"/>
    <property type="match status" value="1"/>
</dbReference>
<dbReference type="InterPro" id="IPR057379">
    <property type="entry name" value="PH_SPO71"/>
</dbReference>
<name>A0A3N4I145_ASCIM</name>
<dbReference type="Pfam" id="PF15404">
    <property type="entry name" value="PH_4"/>
    <property type="match status" value="1"/>
</dbReference>
<protein>
    <recommendedName>
        <fullName evidence="1">PH domain-containing protein</fullName>
    </recommendedName>
</protein>
<feature type="domain" description="PH" evidence="1">
    <location>
        <begin position="581"/>
        <end position="747"/>
    </location>
</feature>
<dbReference type="AlphaFoldDB" id="A0A3N4I145"/>
<dbReference type="STRING" id="1160509.A0A3N4I145"/>